<dbReference type="PANTHER" id="PTHR14140">
    <property type="entry name" value="E3 UBIQUITIN-PROTEIN LIGASE UHRF-RELATED"/>
    <property type="match status" value="1"/>
</dbReference>
<comment type="caution">
    <text evidence="2">The sequence shown here is derived from an EMBL/GenBank/DDBJ whole genome shotgun (WGS) entry which is preliminary data.</text>
</comment>
<dbReference type="Gene3D" id="2.30.280.10">
    <property type="entry name" value="SRA-YDG"/>
    <property type="match status" value="1"/>
</dbReference>
<dbReference type="AlphaFoldDB" id="A0A918PPJ4"/>
<dbReference type="InterPro" id="IPR045134">
    <property type="entry name" value="UHRF1/2-like"/>
</dbReference>
<accession>A0A918PPJ4</accession>
<keyword evidence="3" id="KW-1185">Reference proteome</keyword>
<evidence type="ECO:0000259" key="1">
    <source>
        <dbReference type="PROSITE" id="PS51015"/>
    </source>
</evidence>
<dbReference type="GO" id="GO:0016567">
    <property type="term" value="P:protein ubiquitination"/>
    <property type="evidence" value="ECO:0007669"/>
    <property type="project" value="TreeGrafter"/>
</dbReference>
<dbReference type="Pfam" id="PF02182">
    <property type="entry name" value="SAD_SRA"/>
    <property type="match status" value="1"/>
</dbReference>
<evidence type="ECO:0000313" key="3">
    <source>
        <dbReference type="Proteomes" id="UP000630936"/>
    </source>
</evidence>
<proteinExistence type="predicted"/>
<dbReference type="SUPFAM" id="SSF88697">
    <property type="entry name" value="PUA domain-like"/>
    <property type="match status" value="1"/>
</dbReference>
<reference evidence="2" key="2">
    <citation type="submission" date="2020-09" db="EMBL/GenBank/DDBJ databases">
        <authorList>
            <person name="Sun Q."/>
            <person name="Ohkuma M."/>
        </authorList>
    </citation>
    <scope>NUCLEOTIDE SEQUENCE</scope>
    <source>
        <strain evidence="2">JCM 4988</strain>
    </source>
</reference>
<dbReference type="GO" id="GO:0061630">
    <property type="term" value="F:ubiquitin protein ligase activity"/>
    <property type="evidence" value="ECO:0007669"/>
    <property type="project" value="TreeGrafter"/>
</dbReference>
<gene>
    <name evidence="2" type="ORF">GCM10010387_08330</name>
</gene>
<dbReference type="CDD" id="cd00085">
    <property type="entry name" value="HNHc"/>
    <property type="match status" value="1"/>
</dbReference>
<organism evidence="2 3">
    <name type="scientific">Streptomyces inusitatus</name>
    <dbReference type="NCBI Taxonomy" id="68221"/>
    <lineage>
        <taxon>Bacteria</taxon>
        <taxon>Bacillati</taxon>
        <taxon>Actinomycetota</taxon>
        <taxon>Actinomycetes</taxon>
        <taxon>Kitasatosporales</taxon>
        <taxon>Streptomycetaceae</taxon>
        <taxon>Streptomyces</taxon>
    </lineage>
</organism>
<protein>
    <recommendedName>
        <fullName evidence="1">YDG domain-containing protein</fullName>
    </recommendedName>
</protein>
<dbReference type="Proteomes" id="UP000630936">
    <property type="component" value="Unassembled WGS sequence"/>
</dbReference>
<dbReference type="SMART" id="SM00466">
    <property type="entry name" value="SRA"/>
    <property type="match status" value="1"/>
</dbReference>
<dbReference type="InterPro" id="IPR003615">
    <property type="entry name" value="HNH_nuc"/>
</dbReference>
<dbReference type="InterPro" id="IPR003105">
    <property type="entry name" value="SRA_YDG"/>
</dbReference>
<dbReference type="PANTHER" id="PTHR14140:SF27">
    <property type="entry name" value="OS04G0289800 PROTEIN"/>
    <property type="match status" value="1"/>
</dbReference>
<dbReference type="GO" id="GO:0044027">
    <property type="term" value="P:negative regulation of gene expression via chromosomal CpG island methylation"/>
    <property type="evidence" value="ECO:0007669"/>
    <property type="project" value="TreeGrafter"/>
</dbReference>
<dbReference type="SMART" id="SM00507">
    <property type="entry name" value="HNHc"/>
    <property type="match status" value="1"/>
</dbReference>
<dbReference type="Pfam" id="PF13391">
    <property type="entry name" value="HNH_2"/>
    <property type="match status" value="1"/>
</dbReference>
<dbReference type="EMBL" id="BMWG01000002">
    <property type="protein sequence ID" value="GGZ18211.1"/>
    <property type="molecule type" value="Genomic_DNA"/>
</dbReference>
<dbReference type="PROSITE" id="PS51015">
    <property type="entry name" value="YDG"/>
    <property type="match status" value="1"/>
</dbReference>
<name>A0A918PPJ4_9ACTN</name>
<dbReference type="InterPro" id="IPR015947">
    <property type="entry name" value="PUA-like_sf"/>
</dbReference>
<evidence type="ECO:0000313" key="2">
    <source>
        <dbReference type="EMBL" id="GGZ18211.1"/>
    </source>
</evidence>
<reference evidence="2" key="1">
    <citation type="journal article" date="2014" name="Int. J. Syst. Evol. Microbiol.">
        <title>Complete genome sequence of Corynebacterium casei LMG S-19264T (=DSM 44701T), isolated from a smear-ripened cheese.</title>
        <authorList>
            <consortium name="US DOE Joint Genome Institute (JGI-PGF)"/>
            <person name="Walter F."/>
            <person name="Albersmeier A."/>
            <person name="Kalinowski J."/>
            <person name="Ruckert C."/>
        </authorList>
    </citation>
    <scope>NUCLEOTIDE SEQUENCE</scope>
    <source>
        <strain evidence="2">JCM 4988</strain>
    </source>
</reference>
<dbReference type="Gene3D" id="1.10.30.50">
    <property type="match status" value="1"/>
</dbReference>
<dbReference type="InterPro" id="IPR036987">
    <property type="entry name" value="SRA-YDG_sf"/>
</dbReference>
<feature type="domain" description="YDG" evidence="1">
    <location>
        <begin position="229"/>
        <end position="360"/>
    </location>
</feature>
<sequence length="517" mass="56099">MPRVLPVRGDGPLAEFARALRELRERANGTVNAVVAYGASRTAVYAALSGARLPSVQTLDLIVDAWANGDAAERDRWRERRSVAEGVMAERSRLSGAAVPRRTPEEADFADQLRAFWDVCGSPATEAVARHCEVSARTLDSYLDGRTFPTPERFEQILVGLASVIGAGGEVDESVVHDALRTERLREALFRARTARKEERTRVRELATALPGGQADPTGGVPPSSAGFGHVPGVPPGRRFDDRRALARAGVHRQLMSGIAGSESLGAESVVLHDEHFGDEDHGDVIIYTGEGGTGDQQLTRGNAALARSASTRAPVRVVRRTANAPGGLAYRYDGLYTVEDYWSEQSPDGRRVWRFRLVRRVPAEQGVAHLPQRDEAEGSGLADGIRSPLSVQRVVRSTAVANLVKQIHDFKCQVCGVRLLLGGGRAYAEAAHIRSIARPHNGADAISNVLCLCPNCHVLMDAGMFVINDDLTVVSRADSTVRGVLRETPEHRIDRQALAYHRTLHGLPEEEQGIDV</sequence>